<feature type="compositionally biased region" description="Basic and acidic residues" evidence="1">
    <location>
        <begin position="64"/>
        <end position="77"/>
    </location>
</feature>
<accession>Q23154</accession>
<dbReference type="HOGENOM" id="CLU_2514686_0_0_1"/>
<name>Q23154_CAEEL</name>
<dbReference type="RefSeq" id="NP_498259.1">
    <property type="nucleotide sequence ID" value="NM_065858.1"/>
</dbReference>
<dbReference type="AlphaFoldDB" id="Q23154"/>
<dbReference type="STRING" id="6239.W04D12.1.1"/>
<dbReference type="PaxDb" id="6239-W04D12.1"/>
<dbReference type="AGR" id="WB:WBGene00021029"/>
<evidence type="ECO:0000313" key="3">
    <source>
        <dbReference type="Proteomes" id="UP000001940"/>
    </source>
</evidence>
<evidence type="ECO:0000256" key="1">
    <source>
        <dbReference type="SAM" id="MobiDB-lite"/>
    </source>
</evidence>
<dbReference type="WormBase" id="W04D12.1">
    <property type="protein sequence ID" value="CE01425"/>
    <property type="gene ID" value="WBGene00021029"/>
</dbReference>
<protein>
    <submittedName>
        <fullName evidence="2">Uncharacterized protein</fullName>
    </submittedName>
</protein>
<gene>
    <name evidence="2" type="ORF">CELE_W04D12.1</name>
    <name evidence="2 4" type="ORF">W04D12.1</name>
</gene>
<dbReference type="PIR" id="T26143">
    <property type="entry name" value="T26143"/>
</dbReference>
<dbReference type="EMBL" id="BX284603">
    <property type="protein sequence ID" value="CCD68903.1"/>
    <property type="molecule type" value="Genomic_DNA"/>
</dbReference>
<dbReference type="KEGG" id="cel:CELE_W04D12.1"/>
<dbReference type="Proteomes" id="UP000001940">
    <property type="component" value="Chromosome III"/>
</dbReference>
<organism evidence="2 3">
    <name type="scientific">Caenorhabditis elegans</name>
    <dbReference type="NCBI Taxonomy" id="6239"/>
    <lineage>
        <taxon>Eukaryota</taxon>
        <taxon>Metazoa</taxon>
        <taxon>Ecdysozoa</taxon>
        <taxon>Nematoda</taxon>
        <taxon>Chromadorea</taxon>
        <taxon>Rhabditida</taxon>
        <taxon>Rhabditina</taxon>
        <taxon>Rhabditomorpha</taxon>
        <taxon>Rhabditoidea</taxon>
        <taxon>Rhabditidae</taxon>
        <taxon>Peloderinae</taxon>
        <taxon>Caenorhabditis</taxon>
    </lineage>
</organism>
<feature type="region of interest" description="Disordered" evidence="1">
    <location>
        <begin position="56"/>
        <end position="85"/>
    </location>
</feature>
<sequence>MEVEVEKDCRTECSREREIEKERSKDEFHGLIEIDGECMQSGNRKWKRIDSAVKVAKKEKKKKMKDEEKKKEDEDNLQHTIQQSE</sequence>
<dbReference type="UCSC" id="W04D12.1">
    <property type="organism name" value="c. elegans"/>
</dbReference>
<evidence type="ECO:0000313" key="4">
    <source>
        <dbReference type="WormBase" id="W04D12.1"/>
    </source>
</evidence>
<evidence type="ECO:0000313" key="2">
    <source>
        <dbReference type="EMBL" id="CCD68903.1"/>
    </source>
</evidence>
<dbReference type="Bgee" id="WBGene00021029">
    <property type="expression patterns" value="Expressed in pharyngeal muscle cell (C elegans) and 1 other cell type or tissue"/>
</dbReference>
<reference evidence="2 3" key="1">
    <citation type="journal article" date="1998" name="Science">
        <title>Genome sequence of the nematode C. elegans: a platform for investigating biology.</title>
        <authorList>
            <consortium name="The C. elegans sequencing consortium"/>
            <person name="Sulson J.E."/>
            <person name="Waterston R."/>
        </authorList>
    </citation>
    <scope>NUCLEOTIDE SEQUENCE [LARGE SCALE GENOMIC DNA]</scope>
    <source>
        <strain evidence="2 3">Bristol N2</strain>
    </source>
</reference>
<dbReference type="InParanoid" id="Q23154"/>
<proteinExistence type="predicted"/>
<dbReference type="GeneID" id="24104990"/>
<dbReference type="CTD" id="24104990"/>
<keyword evidence="3" id="KW-1185">Reference proteome</keyword>